<evidence type="ECO:0000313" key="2">
    <source>
        <dbReference type="EMBL" id="TKH41894.1"/>
    </source>
</evidence>
<name>A0A4U2PXA7_9BACL</name>
<feature type="chain" id="PRO_5020906197" evidence="1">
    <location>
        <begin position="25"/>
        <end position="187"/>
    </location>
</feature>
<sequence>MKKQIAALLMSTSLVLPIAAVASADSSSIESASTAVSSSNSDVQVINLGTTGNDAYLASNPPILTDNSKNSIITPMDTDGQNISYRFGNVSSQVWSSSPLPTHRSGKITLNVVQDTGSWGTPAVVNYQFLTKDFKKKSEVIQVNGNITGDATTITFYDVPQGTSSNPVYLFITNQTKLSISGNGYTK</sequence>
<evidence type="ECO:0000256" key="1">
    <source>
        <dbReference type="SAM" id="SignalP"/>
    </source>
</evidence>
<accession>A0A4U2PXA7</accession>
<gene>
    <name evidence="2" type="ORF">C1I60_21535</name>
</gene>
<evidence type="ECO:0000313" key="3">
    <source>
        <dbReference type="Proteomes" id="UP000308114"/>
    </source>
</evidence>
<dbReference type="EMBL" id="PNXQ01000016">
    <property type="protein sequence ID" value="TKH41894.1"/>
    <property type="molecule type" value="Genomic_DNA"/>
</dbReference>
<dbReference type="RefSeq" id="WP_137063540.1">
    <property type="nucleotide sequence ID" value="NZ_PNXQ01000016.1"/>
</dbReference>
<comment type="caution">
    <text evidence="2">The sequence shown here is derived from an EMBL/GenBank/DDBJ whole genome shotgun (WGS) entry which is preliminary data.</text>
</comment>
<dbReference type="Proteomes" id="UP000308114">
    <property type="component" value="Unassembled WGS sequence"/>
</dbReference>
<proteinExistence type="predicted"/>
<feature type="signal peptide" evidence="1">
    <location>
        <begin position="1"/>
        <end position="24"/>
    </location>
</feature>
<dbReference type="AlphaFoldDB" id="A0A4U2PXA7"/>
<protein>
    <submittedName>
        <fullName evidence="2">Uncharacterized protein</fullName>
    </submittedName>
</protein>
<keyword evidence="1" id="KW-0732">Signal</keyword>
<organism evidence="2 3">
    <name type="scientific">Paenibacillus terrae</name>
    <dbReference type="NCBI Taxonomy" id="159743"/>
    <lineage>
        <taxon>Bacteria</taxon>
        <taxon>Bacillati</taxon>
        <taxon>Bacillota</taxon>
        <taxon>Bacilli</taxon>
        <taxon>Bacillales</taxon>
        <taxon>Paenibacillaceae</taxon>
        <taxon>Paenibacillus</taxon>
    </lineage>
</organism>
<reference evidence="2 3" key="1">
    <citation type="submission" date="2018-01" db="EMBL/GenBank/DDBJ databases">
        <title>Bacillales members from the olive rhizosphere are effective biological control agents against Verticillium dahliae.</title>
        <authorList>
            <person name="Gomez-Lama C."/>
            <person name="Legarda G."/>
            <person name="Ruano-Rosa D."/>
            <person name="Pizarro-Tobias P."/>
            <person name="Valverde-Corredor A."/>
            <person name="Niqui J.L."/>
            <person name="Trivino J.C."/>
            <person name="Roca A."/>
            <person name="Mercado-Blanco J."/>
        </authorList>
    </citation>
    <scope>NUCLEOTIDE SEQUENCE [LARGE SCALE GENOMIC DNA]</scope>
    <source>
        <strain evidence="2 3">PIC167</strain>
    </source>
</reference>